<feature type="compositionally biased region" description="Basic and acidic residues" evidence="1">
    <location>
        <begin position="1"/>
        <end position="14"/>
    </location>
</feature>
<protein>
    <submittedName>
        <fullName evidence="2">Uncharacterized protein</fullName>
    </submittedName>
</protein>
<gene>
    <name evidence="2" type="ORF">IQ35_00111</name>
</gene>
<dbReference type="EMBL" id="VLKK01000001">
    <property type="protein sequence ID" value="TWH97514.1"/>
    <property type="molecule type" value="Genomic_DNA"/>
</dbReference>
<accession>A0A562KQ56</accession>
<evidence type="ECO:0000313" key="2">
    <source>
        <dbReference type="EMBL" id="TWH97514.1"/>
    </source>
</evidence>
<comment type="caution">
    <text evidence="2">The sequence shown here is derived from an EMBL/GenBank/DDBJ whole genome shotgun (WGS) entry which is preliminary data.</text>
</comment>
<name>A0A562KQ56_SPHWJ</name>
<reference evidence="2 3" key="1">
    <citation type="journal article" date="2015" name="Stand. Genomic Sci.">
        <title>Genomic Encyclopedia of Bacterial and Archaeal Type Strains, Phase III: the genomes of soil and plant-associated and newly described type strains.</title>
        <authorList>
            <person name="Whitman W.B."/>
            <person name="Woyke T."/>
            <person name="Klenk H.P."/>
            <person name="Zhou Y."/>
            <person name="Lilburn T.G."/>
            <person name="Beck B.J."/>
            <person name="De Vos P."/>
            <person name="Vandamme P."/>
            <person name="Eisen J.A."/>
            <person name="Garrity G."/>
            <person name="Hugenholtz P."/>
            <person name="Kyrpides N.C."/>
        </authorList>
    </citation>
    <scope>NUCLEOTIDE SEQUENCE [LARGE SCALE GENOMIC DNA]</scope>
    <source>
        <strain evidence="2 3">CGMCC 1.7748</strain>
    </source>
</reference>
<feature type="region of interest" description="Disordered" evidence="1">
    <location>
        <begin position="1"/>
        <end position="42"/>
    </location>
</feature>
<sequence length="79" mass="8585">MRVAHQDQSRHQSDRNCGGYHPSEARTPRTSQKDAVDTYDAEEENQIEHCLVTSIGADGGSAHQVSSWHPGEGIQQAGA</sequence>
<feature type="region of interest" description="Disordered" evidence="1">
    <location>
        <begin position="57"/>
        <end position="79"/>
    </location>
</feature>
<proteinExistence type="predicted"/>
<dbReference type="AlphaFoldDB" id="A0A562KQ56"/>
<evidence type="ECO:0000313" key="3">
    <source>
        <dbReference type="Proteomes" id="UP000316624"/>
    </source>
</evidence>
<feature type="compositionally biased region" description="Basic and acidic residues" evidence="1">
    <location>
        <begin position="23"/>
        <end position="36"/>
    </location>
</feature>
<organism evidence="2 3">
    <name type="scientific">Sphingobium wenxiniae (strain DSM 21828 / CGMCC 1.7748 / JZ-1)</name>
    <dbReference type="NCBI Taxonomy" id="595605"/>
    <lineage>
        <taxon>Bacteria</taxon>
        <taxon>Pseudomonadati</taxon>
        <taxon>Pseudomonadota</taxon>
        <taxon>Alphaproteobacteria</taxon>
        <taxon>Sphingomonadales</taxon>
        <taxon>Sphingomonadaceae</taxon>
        <taxon>Sphingobium</taxon>
    </lineage>
</organism>
<evidence type="ECO:0000256" key="1">
    <source>
        <dbReference type="SAM" id="MobiDB-lite"/>
    </source>
</evidence>
<keyword evidence="3" id="KW-1185">Reference proteome</keyword>
<dbReference type="Proteomes" id="UP000316624">
    <property type="component" value="Unassembled WGS sequence"/>
</dbReference>